<dbReference type="PANTHER" id="PTHR31987">
    <property type="entry name" value="GLUTAMINASE A-RELATED"/>
    <property type="match status" value="1"/>
</dbReference>
<reference evidence="2 3" key="1">
    <citation type="journal article" date="2017" name="Mol. Ecol.">
        <title>Comparative and population genomic landscape of Phellinus noxius: A hypervariable fungus causing root rot in trees.</title>
        <authorList>
            <person name="Chung C.L."/>
            <person name="Lee T.J."/>
            <person name="Akiba M."/>
            <person name="Lee H.H."/>
            <person name="Kuo T.H."/>
            <person name="Liu D."/>
            <person name="Ke H.M."/>
            <person name="Yokoi T."/>
            <person name="Roa M.B."/>
            <person name="Lu M.J."/>
            <person name="Chang Y.Y."/>
            <person name="Ann P.J."/>
            <person name="Tsai J.N."/>
            <person name="Chen C.Y."/>
            <person name="Tzean S.S."/>
            <person name="Ota Y."/>
            <person name="Hattori T."/>
            <person name="Sahashi N."/>
            <person name="Liou R.F."/>
            <person name="Kikuchi T."/>
            <person name="Tsai I.J."/>
        </authorList>
    </citation>
    <scope>NUCLEOTIDE SEQUENCE [LARGE SCALE GENOMIC DNA]</scope>
    <source>
        <strain evidence="2 3">FFPRI411160</strain>
    </source>
</reference>
<dbReference type="InterPro" id="IPR052743">
    <property type="entry name" value="Glutaminase_GtaA"/>
</dbReference>
<gene>
    <name evidence="2" type="ORF">PNOK_0903700</name>
</gene>
<dbReference type="OrthoDB" id="3918848at2759"/>
<dbReference type="InParanoid" id="A0A286U6S2"/>
<dbReference type="STRING" id="2282107.A0A286U6S2"/>
<sequence>MLPKTMKLKNLSGKVGPSDERLISPSHHKKLNRKSIFRCYLSLCNTVLDKFSIFFICLDTELSISTAAEEKPLTHERGLLFFVSYISVYLRLLLLIEAPHAPSFSLFLYLWCLFSGLKGPKSVQINELWPRIWDNSVSDSLNVGWNAGIRVDGKAYNILGASAVANYTAANQTSVLFTPTRTSFLLTAGTVDVNMTFLSPIETHDLTRLSMPFSYLYLSATPNDNNPHEIQFYSDISGEWITGDSNFMSTWEPEELSDFVSLRMQLASEGKYQEIQNRP</sequence>
<evidence type="ECO:0000313" key="3">
    <source>
        <dbReference type="Proteomes" id="UP000217199"/>
    </source>
</evidence>
<accession>A0A286U6S2</accession>
<dbReference type="Proteomes" id="UP000217199">
    <property type="component" value="Unassembled WGS sequence"/>
</dbReference>
<keyword evidence="3" id="KW-1185">Reference proteome</keyword>
<dbReference type="AlphaFoldDB" id="A0A286U6S2"/>
<comment type="caution">
    <text evidence="2">The sequence shown here is derived from an EMBL/GenBank/DDBJ whole genome shotgun (WGS) entry which is preliminary data.</text>
</comment>
<evidence type="ECO:0000259" key="1">
    <source>
        <dbReference type="Pfam" id="PF17168"/>
    </source>
</evidence>
<dbReference type="EMBL" id="NBII01000010">
    <property type="protein sequence ID" value="PAV15276.1"/>
    <property type="molecule type" value="Genomic_DNA"/>
</dbReference>
<evidence type="ECO:0000313" key="2">
    <source>
        <dbReference type="EMBL" id="PAV15276.1"/>
    </source>
</evidence>
<dbReference type="PANTHER" id="PTHR31987:SF1">
    <property type="entry name" value="GLUTAMINASE A"/>
    <property type="match status" value="1"/>
</dbReference>
<proteinExistence type="predicted"/>
<dbReference type="InterPro" id="IPR033433">
    <property type="entry name" value="GtaA_N"/>
</dbReference>
<name>A0A286U6S2_9AGAM</name>
<feature type="domain" description="Glutaminase A N-terminal" evidence="1">
    <location>
        <begin position="180"/>
        <end position="277"/>
    </location>
</feature>
<dbReference type="Pfam" id="PF17168">
    <property type="entry name" value="DUF5127"/>
    <property type="match status" value="1"/>
</dbReference>
<protein>
    <recommendedName>
        <fullName evidence="1">Glutaminase A N-terminal domain-containing protein</fullName>
    </recommendedName>
</protein>
<organism evidence="2 3">
    <name type="scientific">Pyrrhoderma noxium</name>
    <dbReference type="NCBI Taxonomy" id="2282107"/>
    <lineage>
        <taxon>Eukaryota</taxon>
        <taxon>Fungi</taxon>
        <taxon>Dikarya</taxon>
        <taxon>Basidiomycota</taxon>
        <taxon>Agaricomycotina</taxon>
        <taxon>Agaricomycetes</taxon>
        <taxon>Hymenochaetales</taxon>
        <taxon>Hymenochaetaceae</taxon>
        <taxon>Pyrrhoderma</taxon>
    </lineage>
</organism>